<reference evidence="3" key="1">
    <citation type="submission" date="2016-10" db="EMBL/GenBank/DDBJ databases">
        <authorList>
            <person name="Varghese N."/>
            <person name="Submissions S."/>
        </authorList>
    </citation>
    <scope>NUCLEOTIDE SEQUENCE [LARGE SCALE GENOMIC DNA]</scope>
    <source>
        <strain evidence="3">NRRL B-59562</strain>
    </source>
</reference>
<feature type="transmembrane region" description="Helical" evidence="1">
    <location>
        <begin position="207"/>
        <end position="226"/>
    </location>
</feature>
<evidence type="ECO:0000313" key="3">
    <source>
        <dbReference type="Proteomes" id="UP000243778"/>
    </source>
</evidence>
<feature type="transmembrane region" description="Helical" evidence="1">
    <location>
        <begin position="182"/>
        <end position="201"/>
    </location>
</feature>
<accession>A0A1H2Z5U5</accession>
<organism evidence="2 3">
    <name type="scientific">Pseudomonas kuykendallii</name>
    <dbReference type="NCBI Taxonomy" id="1007099"/>
    <lineage>
        <taxon>Bacteria</taxon>
        <taxon>Pseudomonadati</taxon>
        <taxon>Pseudomonadota</taxon>
        <taxon>Gammaproteobacteria</taxon>
        <taxon>Pseudomonadales</taxon>
        <taxon>Pseudomonadaceae</taxon>
        <taxon>Pseudomonas</taxon>
    </lineage>
</organism>
<feature type="transmembrane region" description="Helical" evidence="1">
    <location>
        <begin position="67"/>
        <end position="86"/>
    </location>
</feature>
<dbReference type="InterPro" id="IPR049920">
    <property type="entry name" value="IK1_05631-like"/>
</dbReference>
<dbReference type="EMBL" id="FNNU01000003">
    <property type="protein sequence ID" value="SDX12149.1"/>
    <property type="molecule type" value="Genomic_DNA"/>
</dbReference>
<dbReference type="RefSeq" id="WP_139210705.1">
    <property type="nucleotide sequence ID" value="NZ_FNNU01000003.1"/>
</dbReference>
<dbReference type="AlphaFoldDB" id="A0A1H2Z5U5"/>
<gene>
    <name evidence="2" type="ORF">SAMN05216287_2159</name>
</gene>
<dbReference type="Proteomes" id="UP000243778">
    <property type="component" value="Unassembled WGS sequence"/>
</dbReference>
<dbReference type="OrthoDB" id="6706037at2"/>
<keyword evidence="1" id="KW-0812">Transmembrane</keyword>
<evidence type="ECO:0000256" key="1">
    <source>
        <dbReference type="SAM" id="Phobius"/>
    </source>
</evidence>
<dbReference type="STRING" id="1007099.SAMN05216287_2159"/>
<keyword evidence="1" id="KW-1133">Transmembrane helix</keyword>
<feature type="transmembrane region" description="Helical" evidence="1">
    <location>
        <begin position="35"/>
        <end position="55"/>
    </location>
</feature>
<sequence>MNTINEDQNSSNSIDRIAAFRQAYKNAKFLGRIQIALVFIAFVITLASVVINSPIMPALLNTPQKDISPTIVVVTLFFTLFEIVFLKVKTSEQIELGAKIQELFDTEIFQLSWNSASAGKKPAIEKINNLARKHFKKNPDTQALQNWYSVRPSTPHPLGVLVCQYSCLSWDIELREKIRQSVILISFALTATIALTAVLLNPDTQSTLLNIVSIFMPVFTYAHTIYELNNKTIKHTQEIKDLLSDTMDGITPDTDDNWIMQMCREIQNSIYTYRASAWPIPEWFYWILRDELEDTMSYSATDIQNKLAEKTVR</sequence>
<name>A0A1H2Z5U5_9PSED</name>
<protein>
    <submittedName>
        <fullName evidence="2">Uncharacterized protein</fullName>
    </submittedName>
</protein>
<proteinExistence type="predicted"/>
<dbReference type="Pfam" id="PF18159">
    <property type="entry name" value="S_4TM"/>
    <property type="match status" value="1"/>
</dbReference>
<keyword evidence="1" id="KW-0472">Membrane</keyword>
<evidence type="ECO:0000313" key="2">
    <source>
        <dbReference type="EMBL" id="SDX12149.1"/>
    </source>
</evidence>
<keyword evidence="3" id="KW-1185">Reference proteome</keyword>